<dbReference type="EMBL" id="LAZR01002099">
    <property type="protein sequence ID" value="KKN34525.1"/>
    <property type="molecule type" value="Genomic_DNA"/>
</dbReference>
<organism evidence="2">
    <name type="scientific">marine sediment metagenome</name>
    <dbReference type="NCBI Taxonomy" id="412755"/>
    <lineage>
        <taxon>unclassified sequences</taxon>
        <taxon>metagenomes</taxon>
        <taxon>ecological metagenomes</taxon>
    </lineage>
</organism>
<feature type="transmembrane region" description="Helical" evidence="1">
    <location>
        <begin position="14"/>
        <end position="36"/>
    </location>
</feature>
<keyword evidence="1" id="KW-0812">Transmembrane</keyword>
<comment type="caution">
    <text evidence="2">The sequence shown here is derived from an EMBL/GenBank/DDBJ whole genome shotgun (WGS) entry which is preliminary data.</text>
</comment>
<accession>A0A0F9PS13</accession>
<protein>
    <submittedName>
        <fullName evidence="2">Uncharacterized protein</fullName>
    </submittedName>
</protein>
<name>A0A0F9PS13_9ZZZZ</name>
<evidence type="ECO:0000256" key="1">
    <source>
        <dbReference type="SAM" id="Phobius"/>
    </source>
</evidence>
<keyword evidence="1" id="KW-1133">Transmembrane helix</keyword>
<dbReference type="AlphaFoldDB" id="A0A0F9PS13"/>
<proteinExistence type="predicted"/>
<evidence type="ECO:0000313" key="2">
    <source>
        <dbReference type="EMBL" id="KKN34525.1"/>
    </source>
</evidence>
<gene>
    <name evidence="2" type="ORF">LCGC14_0792750</name>
</gene>
<sequence>MRAYEHFLGVIGEFLNAVVIGAIIIGVAGGLIYGVYTATSADEGTREINRVAREWCLDNGGRTVKIDGIWGCFQLSEVEIEVGFWNSKQTACQRNPNLVWMKAPGARGNERYCYSYKRISEN</sequence>
<reference evidence="2" key="1">
    <citation type="journal article" date="2015" name="Nature">
        <title>Complex archaea that bridge the gap between prokaryotes and eukaryotes.</title>
        <authorList>
            <person name="Spang A."/>
            <person name="Saw J.H."/>
            <person name="Jorgensen S.L."/>
            <person name="Zaremba-Niedzwiedzka K."/>
            <person name="Martijn J."/>
            <person name="Lind A.E."/>
            <person name="van Eijk R."/>
            <person name="Schleper C."/>
            <person name="Guy L."/>
            <person name="Ettema T.J."/>
        </authorList>
    </citation>
    <scope>NUCLEOTIDE SEQUENCE</scope>
</reference>
<keyword evidence="1" id="KW-0472">Membrane</keyword>